<sequence>MLEIILPYILIGVLSAISFSQAVIHVTPDHFPFQALVQGNLGGQAGALISKKHVITLAVDLNVSEMVTVYLGFLGHPLFEKYRNEGQGQIITSKKIIIHSRYMNISDKYINNVAIIVLSHPVQLSSSVQPIDLLSVPPIPGLHPNISGWVAGDDSRLQYNSLILHDVDTCIYLYGTEFLQTQELCYEEYPSSGLNLVGNPITVNNKLIGLLTFSENCVKHQSYCSDFFLIINLFPFITWIHTQIGAGVKSHDTSSPNILDLQKPDDLIEENKRQLSDIKVLQNTTLKTINKLSKKSNEMERAIEKILAAQISDRRENKDIISNIKKINETVHNLLKRLTNTILSPEET</sequence>
<evidence type="ECO:0000313" key="3">
    <source>
        <dbReference type="EMBL" id="KAF7267979.1"/>
    </source>
</evidence>
<comment type="caution">
    <text evidence="3">The sequence shown here is derived from an EMBL/GenBank/DDBJ whole genome shotgun (WGS) entry which is preliminary data.</text>
</comment>
<dbReference type="Gene3D" id="2.40.10.10">
    <property type="entry name" value="Trypsin-like serine proteases"/>
    <property type="match status" value="1"/>
</dbReference>
<dbReference type="AlphaFoldDB" id="A0A834HVK8"/>
<dbReference type="GO" id="GO:0004252">
    <property type="term" value="F:serine-type endopeptidase activity"/>
    <property type="evidence" value="ECO:0007669"/>
    <property type="project" value="InterPro"/>
</dbReference>
<organism evidence="3 4">
    <name type="scientific">Rhynchophorus ferrugineus</name>
    <name type="common">Red palm weevil</name>
    <name type="synonym">Curculio ferrugineus</name>
    <dbReference type="NCBI Taxonomy" id="354439"/>
    <lineage>
        <taxon>Eukaryota</taxon>
        <taxon>Metazoa</taxon>
        <taxon>Ecdysozoa</taxon>
        <taxon>Arthropoda</taxon>
        <taxon>Hexapoda</taxon>
        <taxon>Insecta</taxon>
        <taxon>Pterygota</taxon>
        <taxon>Neoptera</taxon>
        <taxon>Endopterygota</taxon>
        <taxon>Coleoptera</taxon>
        <taxon>Polyphaga</taxon>
        <taxon>Cucujiformia</taxon>
        <taxon>Curculionidae</taxon>
        <taxon>Dryophthorinae</taxon>
        <taxon>Rhynchophorus</taxon>
    </lineage>
</organism>
<dbReference type="PANTHER" id="PTHR24260:SF132">
    <property type="entry name" value="PEPTIDASE S1 DOMAIN-CONTAINING PROTEIN"/>
    <property type="match status" value="1"/>
</dbReference>
<dbReference type="PANTHER" id="PTHR24260">
    <property type="match status" value="1"/>
</dbReference>
<dbReference type="PROSITE" id="PS50240">
    <property type="entry name" value="TRYPSIN_DOM"/>
    <property type="match status" value="1"/>
</dbReference>
<name>A0A834HVK8_RHYFE</name>
<gene>
    <name evidence="3" type="ORF">GWI33_018845</name>
</gene>
<evidence type="ECO:0000259" key="2">
    <source>
        <dbReference type="PROSITE" id="PS50240"/>
    </source>
</evidence>
<keyword evidence="4" id="KW-1185">Reference proteome</keyword>
<dbReference type="SUPFAM" id="SSF50494">
    <property type="entry name" value="Trypsin-like serine proteases"/>
    <property type="match status" value="1"/>
</dbReference>
<dbReference type="InterPro" id="IPR043504">
    <property type="entry name" value="Peptidase_S1_PA_chymotrypsin"/>
</dbReference>
<protein>
    <recommendedName>
        <fullName evidence="2">Peptidase S1 domain-containing protein</fullName>
    </recommendedName>
</protein>
<dbReference type="GO" id="GO:0006508">
    <property type="term" value="P:proteolysis"/>
    <property type="evidence" value="ECO:0007669"/>
    <property type="project" value="InterPro"/>
</dbReference>
<feature type="signal peptide" evidence="1">
    <location>
        <begin position="1"/>
        <end position="22"/>
    </location>
</feature>
<reference evidence="3" key="1">
    <citation type="submission" date="2020-08" db="EMBL/GenBank/DDBJ databases">
        <title>Genome sequencing and assembly of the red palm weevil Rhynchophorus ferrugineus.</title>
        <authorList>
            <person name="Dias G.B."/>
            <person name="Bergman C.M."/>
            <person name="Manee M."/>
        </authorList>
    </citation>
    <scope>NUCLEOTIDE SEQUENCE</scope>
    <source>
        <strain evidence="3">AA-2017</strain>
        <tissue evidence="3">Whole larva</tissue>
    </source>
</reference>
<keyword evidence="1" id="KW-0732">Signal</keyword>
<proteinExistence type="predicted"/>
<accession>A0A834HVK8</accession>
<dbReference type="InterPro" id="IPR051333">
    <property type="entry name" value="CLIP_Serine_Protease"/>
</dbReference>
<feature type="domain" description="Peptidase S1" evidence="2">
    <location>
        <begin position="9"/>
        <end position="245"/>
    </location>
</feature>
<dbReference type="InterPro" id="IPR001254">
    <property type="entry name" value="Trypsin_dom"/>
</dbReference>
<dbReference type="Pfam" id="PF00089">
    <property type="entry name" value="Trypsin"/>
    <property type="match status" value="1"/>
</dbReference>
<feature type="chain" id="PRO_5032728442" description="Peptidase S1 domain-containing protein" evidence="1">
    <location>
        <begin position="23"/>
        <end position="348"/>
    </location>
</feature>
<dbReference type="InterPro" id="IPR009003">
    <property type="entry name" value="Peptidase_S1_PA"/>
</dbReference>
<evidence type="ECO:0000313" key="4">
    <source>
        <dbReference type="Proteomes" id="UP000625711"/>
    </source>
</evidence>
<dbReference type="Proteomes" id="UP000625711">
    <property type="component" value="Unassembled WGS sequence"/>
</dbReference>
<dbReference type="SMART" id="SM00020">
    <property type="entry name" value="Tryp_SPc"/>
    <property type="match status" value="1"/>
</dbReference>
<evidence type="ECO:0000256" key="1">
    <source>
        <dbReference type="SAM" id="SignalP"/>
    </source>
</evidence>
<dbReference type="OrthoDB" id="7720382at2759"/>
<dbReference type="EMBL" id="JAACXV010014358">
    <property type="protein sequence ID" value="KAF7267979.1"/>
    <property type="molecule type" value="Genomic_DNA"/>
</dbReference>